<proteinExistence type="predicted"/>
<accession>A0A8T1CNB6</accession>
<dbReference type="Proteomes" id="UP000736787">
    <property type="component" value="Unassembled WGS sequence"/>
</dbReference>
<sequence>MLVDRHMSGGQLPSGALITLTHPNGGEEALKT</sequence>
<dbReference type="AlphaFoldDB" id="A0A8T1CNB6"/>
<gene>
    <name evidence="1" type="ORF">PC117_g14436</name>
</gene>
<evidence type="ECO:0000313" key="2">
    <source>
        <dbReference type="Proteomes" id="UP000736787"/>
    </source>
</evidence>
<protein>
    <submittedName>
        <fullName evidence="1">Uncharacterized protein</fullName>
    </submittedName>
</protein>
<dbReference type="EMBL" id="RCMK01000451">
    <property type="protein sequence ID" value="KAG2928009.1"/>
    <property type="molecule type" value="Genomic_DNA"/>
</dbReference>
<organism evidence="1 2">
    <name type="scientific">Phytophthora cactorum</name>
    <dbReference type="NCBI Taxonomy" id="29920"/>
    <lineage>
        <taxon>Eukaryota</taxon>
        <taxon>Sar</taxon>
        <taxon>Stramenopiles</taxon>
        <taxon>Oomycota</taxon>
        <taxon>Peronosporomycetes</taxon>
        <taxon>Peronosporales</taxon>
        <taxon>Peronosporaceae</taxon>
        <taxon>Phytophthora</taxon>
    </lineage>
</organism>
<evidence type="ECO:0000313" key="1">
    <source>
        <dbReference type="EMBL" id="KAG2928009.1"/>
    </source>
</evidence>
<name>A0A8T1CNB6_9STRA</name>
<comment type="caution">
    <text evidence="1">The sequence shown here is derived from an EMBL/GenBank/DDBJ whole genome shotgun (WGS) entry which is preliminary data.</text>
</comment>
<reference evidence="1" key="1">
    <citation type="submission" date="2018-10" db="EMBL/GenBank/DDBJ databases">
        <title>Effector identification in a new, highly contiguous assembly of the strawberry crown rot pathogen Phytophthora cactorum.</title>
        <authorList>
            <person name="Armitage A.D."/>
            <person name="Nellist C.F."/>
            <person name="Bates H."/>
            <person name="Vickerstaff R.J."/>
            <person name="Harrison R.J."/>
        </authorList>
    </citation>
    <scope>NUCLEOTIDE SEQUENCE</scope>
    <source>
        <strain evidence="1">4040</strain>
    </source>
</reference>